<evidence type="ECO:0000256" key="3">
    <source>
        <dbReference type="ARBA" id="ARBA00072275"/>
    </source>
</evidence>
<dbReference type="InterPro" id="IPR056810">
    <property type="entry name" value="GNC1-like_N"/>
</dbReference>
<feature type="domain" description="TOG" evidence="5">
    <location>
        <begin position="1383"/>
        <end position="1610"/>
    </location>
</feature>
<dbReference type="PROSITE" id="PS50077">
    <property type="entry name" value="HEAT_REPEAT"/>
    <property type="match status" value="3"/>
</dbReference>
<evidence type="ECO:0000256" key="1">
    <source>
        <dbReference type="ARBA" id="ARBA00007366"/>
    </source>
</evidence>
<keyword evidence="7" id="KW-1185">Reference proteome</keyword>
<evidence type="ECO:0000313" key="6">
    <source>
        <dbReference type="EMBL" id="GAN03306.1"/>
    </source>
</evidence>
<feature type="repeat" description="HEAT" evidence="4">
    <location>
        <begin position="1554"/>
        <end position="1592"/>
    </location>
</feature>
<dbReference type="InterPro" id="IPR034085">
    <property type="entry name" value="TOG"/>
</dbReference>
<dbReference type="InterPro" id="IPR011989">
    <property type="entry name" value="ARM-like"/>
</dbReference>
<reference evidence="6" key="1">
    <citation type="submission" date="2014-09" db="EMBL/GenBank/DDBJ databases">
        <title>Draft genome sequence of an oleaginous Mucoromycotina fungus Mucor ambiguus NBRC6742.</title>
        <authorList>
            <person name="Takeda I."/>
            <person name="Yamane N."/>
            <person name="Morita T."/>
            <person name="Tamano K."/>
            <person name="Machida M."/>
            <person name="Baker S."/>
            <person name="Koike H."/>
        </authorList>
    </citation>
    <scope>NUCLEOTIDE SEQUENCE</scope>
    <source>
        <strain evidence="6">NBRC 6742</strain>
    </source>
</reference>
<dbReference type="Pfam" id="PF23271">
    <property type="entry name" value="HEAT_GCN1"/>
    <property type="match status" value="1"/>
</dbReference>
<dbReference type="GO" id="GO:0034198">
    <property type="term" value="P:cellular response to amino acid starvation"/>
    <property type="evidence" value="ECO:0007669"/>
    <property type="project" value="TreeGrafter"/>
</dbReference>
<dbReference type="SUPFAM" id="SSF48371">
    <property type="entry name" value="ARM repeat"/>
    <property type="match status" value="3"/>
</dbReference>
<dbReference type="InterPro" id="IPR022716">
    <property type="entry name" value="Gcn1_N"/>
</dbReference>
<dbReference type="FunFam" id="1.25.10.10:FF:000096">
    <property type="entry name" value="eIF-2-alpha kinase activator gcn1"/>
    <property type="match status" value="1"/>
</dbReference>
<feature type="repeat" description="HEAT" evidence="4">
    <location>
        <begin position="1673"/>
        <end position="1711"/>
    </location>
</feature>
<dbReference type="Pfam" id="PF02985">
    <property type="entry name" value="HEAT"/>
    <property type="match status" value="1"/>
</dbReference>
<keyword evidence="2" id="KW-0677">Repeat</keyword>
<organism evidence="6">
    <name type="scientific">Mucor ambiguus</name>
    <dbReference type="NCBI Taxonomy" id="91626"/>
    <lineage>
        <taxon>Eukaryota</taxon>
        <taxon>Fungi</taxon>
        <taxon>Fungi incertae sedis</taxon>
        <taxon>Mucoromycota</taxon>
        <taxon>Mucoromycotina</taxon>
        <taxon>Mucoromycetes</taxon>
        <taxon>Mucorales</taxon>
        <taxon>Mucorineae</taxon>
        <taxon>Mucoraceae</taxon>
        <taxon>Mucor</taxon>
    </lineage>
</organism>
<accession>A0A0C9M361</accession>
<dbReference type="PANTHER" id="PTHR23346:SF7">
    <property type="entry name" value="STALLED RIBOSOME SENSOR GCN1"/>
    <property type="match status" value="1"/>
</dbReference>
<dbReference type="Pfam" id="PF24984">
    <property type="entry name" value="HEAT_EF3_GNC1"/>
    <property type="match status" value="1"/>
</dbReference>
<name>A0A0C9M361_9FUNG</name>
<evidence type="ECO:0000256" key="2">
    <source>
        <dbReference type="ARBA" id="ARBA00022737"/>
    </source>
</evidence>
<evidence type="ECO:0000256" key="4">
    <source>
        <dbReference type="PROSITE-ProRule" id="PRU00103"/>
    </source>
</evidence>
<dbReference type="EMBL" id="DF836327">
    <property type="protein sequence ID" value="GAN03306.1"/>
    <property type="molecule type" value="Genomic_DNA"/>
</dbReference>
<dbReference type="InterPro" id="IPR000357">
    <property type="entry name" value="HEAT"/>
</dbReference>
<dbReference type="Pfam" id="PF24916">
    <property type="entry name" value="HEAT_GCN1_fung"/>
    <property type="match status" value="1"/>
</dbReference>
<dbReference type="FunFam" id="1.25.10.10:FF:000090">
    <property type="entry name" value="eIF-2-alpha kinase activator GCN1"/>
    <property type="match status" value="1"/>
</dbReference>
<protein>
    <recommendedName>
        <fullName evidence="3">eIF-2-alpha kinase activator GCN1</fullName>
    </recommendedName>
</protein>
<dbReference type="Proteomes" id="UP000053815">
    <property type="component" value="Unassembled WGS sequence"/>
</dbReference>
<evidence type="ECO:0000313" key="7">
    <source>
        <dbReference type="Proteomes" id="UP000053815"/>
    </source>
</evidence>
<gene>
    <name evidence="6" type="ORF">MAM1_0038d02759</name>
</gene>
<dbReference type="Pfam" id="PF24993">
    <property type="entry name" value="GNC1_N"/>
    <property type="match status" value="1"/>
</dbReference>
<dbReference type="Pfam" id="PF24987">
    <property type="entry name" value="HEAT_EF3_N"/>
    <property type="match status" value="2"/>
</dbReference>
<comment type="similarity">
    <text evidence="1">Belongs to the GCN1 family.</text>
</comment>
<dbReference type="OrthoDB" id="5148094at2759"/>
<dbReference type="InterPro" id="IPR056809">
    <property type="entry name" value="HEAT_GCN1_fung"/>
</dbReference>
<evidence type="ECO:0000259" key="5">
    <source>
        <dbReference type="SMART" id="SM01349"/>
    </source>
</evidence>
<dbReference type="Pfam" id="PF12074">
    <property type="entry name" value="Gcn1_N"/>
    <property type="match status" value="1"/>
</dbReference>
<dbReference type="STRING" id="91626.A0A0C9M361"/>
<dbReference type="SMART" id="SM01349">
    <property type="entry name" value="TOG"/>
    <property type="match status" value="1"/>
</dbReference>
<dbReference type="InterPro" id="IPR016024">
    <property type="entry name" value="ARM-type_fold"/>
</dbReference>
<sequence>MAESQENTGELGWPEFIKTRVVTTITYSGVSDRLDFLNHSLLIRLRRKDLPAESLAPLLQLIFLTISRYNDRASRMAIIEVIKELNNWNAPVFQKMIVPVIAREAEKFGKRKPTGECVSPASDRLVLLNWVNVLITCVLKEVTVEAAKTSAMFATILNAQAVLIDSLVDDSRKSIGKSAVADVRRTIRLNADAIPTMMDVALANATACTPSYKNAVLIGTIIDVSLRLKTRSDGRSMIEDAESRLTDYYLKNVVSSRTAVHIAALDSFNDFIEHIVTKPKFEAEYLPVLDKMMLRSPEIVLLANAFTTALARITPAFSFDPSSIFAAKWLEPLLNHLRSTSPTTVKGAKALWEALVQVCREADALIKVTEGVSKLLTSGKVNSWEHRVIMYNALSSLAQATEPTVSQKALEGYFTMIAKEAHEQAMAAAVDGVGRHLTVLIYNDEFCSANKEFVDKVVKTSTDGLNAAKPLARKSWANAVGTTVWDHKDATSATLSANIVKYLQALFKTFNKIVDKPLMWKDGPVEAYVMIAIISGRIQHWPTVPEPVVDLLKSQKYPSQVLISQPKPSYLLWDRIYTKALAAEEGLWLVRALTSVFMEETQASLEKTGAGHLAAQALVWIITSHPDHTVRRSAYQEVSSMAASEPIKLDHFMKQAIKQWLLDIEKNVKDSTAVSAVNADTYNKETATFRLAAVLNAITSYGKDLQESTKGVELIDMMILAHHEYIASPTNRYNWITLVQRANVDPGKLVREKSSKIFDILKSTLEARSESELFYKAALSTISTLAFISPDTIPEFIELANENLAPELMKDVGELESNIWKCPADIAFVDVLKKDKKTESRGNRKGNNNDEQWEEELRAELAKKKGLAQKLTKEEQFAVNTQLKKEAAIRANVQSIFEKVTLGLDITRALVSGNAEGVEEYLVDLIRMLLDAAKHNVGLLVGNVLVDTYLQLGDCVVEDIQAIRDAIALAALRSNKIHPIPSRWLDEPLGALVSRVLYRLRFITESRALPPASFGYVFPVLYQAIEQGAIECDKNDEAAQEQIVMAIDVIGFHCTLGDSLMMPRQEMIDILLRSIKEYPASSKAAKTSLVTLCEAMADSVSPEEINTLLEGLLSSEVLVRTAALQGLELLDLTDIDYSPQLWVACHDENDSNAELANQQWEDNAMEVDEGFRDQLLTYIVSDSHYVRQAASKALADAVEEYPEAVYDTLQAIYARYKKLAAPLDPEYDEYGMVIPETLDRADPWEARVGLALTLKAVAPFMQLENASGFCKFLINDHALGDRHEQVRKQMLEAGLAVINAYGKIDVEEFLETFENYLNSETDNSDVQDHIRQAVVILYGGAAGYLSPGDEKVSTAVEKLIETLDTPSETVQSAVADCLPPLIKMCKDEVPRLIKALLNKLFKGEKYAHRRGAAYGLAGVVKGRGITALKECNVMNSLKDAIDNKRAYEYRQGALFAFETLSATLGRLFEPYIIQIIPLLLVCSSDANMDVREASSDAARVIMSKISGHCVKLILPSILEGLDERQWRTKKASVELLGSMAYCAPKQLSVSLPNIIPRISEVLADTHSQVQAAANRSLQLFGEVISNPEIQELVPVLLKALCDPNGKTAPALTALLQTSFVHYIDPPSLALVMPILERGLRERATEIKTKSAQIVGNMASLTDQKDLVPYLNIILPGLHEVLVDPVPAARGTAAKALGALVEKLGEENFPGLVLDLLDTLKTDSGGVDRQGAAQGLSEVLAGLGLERLDGLLPEIISNADSPRAYVREGFISLLIYLPATFGPRFQPYLGRIIPPILMGLADESEYVRDASLRAGRMIVTNYAIKAVDLLLPELEKGLFDPKWRIRQSSVQLVGELLFRITGITNKNNDMALGNVEELGDEDADAVHEDYGAETKKKQLVEVLGKERRDRILAALYIVRQDASGVVRQASLQVWKVLVSNTPRTLKDILVVMMSMIIKTLSSEDFEQRAVAGRTLSEIVQKLGEGVLPEILPILEEGMASDDDDIRLGVTVAFSEIMTSAGKLQVLDFADQITPVIRKALCDPSDEVREAAAQAFDTLHQNVGARAIDDILPSLLNKLQSSDESSAYALSALKEIMSVRSNVVFPVLIPTLITVPISAFNARALASLVTVAGPALNKRLTAILEALVETLMVEQDEETIEALKATTEAFLLSVDDEDGLHTLTVTLMEYARDDDPAKRAIACDITTQFFNESELDATYYVADWIHLLMLLLDDPSEKVIQSAWNALTAVTKSLPKEEYEELVIPTRRALTTIGIAGVDIPGFCLPKGISCILPIFLQGLMYGSTDVREQAALAVGDLIDRTSAVALKPFVTQITGPLIRILGDRYPAEVKAAILQTLSLMLNKVPMHLKLFLPQLQRTFVKSYSDSTSDVVRERAAAALKVLSTLQPRLDPTVAEILKNENL</sequence>
<dbReference type="InterPro" id="IPR021133">
    <property type="entry name" value="HEAT_type_2"/>
</dbReference>
<dbReference type="GO" id="GO:0005829">
    <property type="term" value="C:cytosol"/>
    <property type="evidence" value="ECO:0007669"/>
    <property type="project" value="TreeGrafter"/>
</dbReference>
<feature type="repeat" description="HEAT" evidence="4">
    <location>
        <begin position="2031"/>
        <end position="2068"/>
    </location>
</feature>
<dbReference type="GO" id="GO:0030295">
    <property type="term" value="F:protein kinase activator activity"/>
    <property type="evidence" value="ECO:0007669"/>
    <property type="project" value="UniProtKB-ARBA"/>
</dbReference>
<dbReference type="PANTHER" id="PTHR23346">
    <property type="entry name" value="TRANSLATIONAL ACTIVATOR GCN1-RELATED"/>
    <property type="match status" value="1"/>
</dbReference>
<dbReference type="GO" id="GO:1904688">
    <property type="term" value="P:regulation of cytoplasmic translational initiation"/>
    <property type="evidence" value="ECO:0007669"/>
    <property type="project" value="UniProtKB-ARBA"/>
</dbReference>
<dbReference type="InterPro" id="IPR057546">
    <property type="entry name" value="HEAT_GCN1"/>
</dbReference>
<proteinExistence type="inferred from homology"/>
<dbReference type="Gene3D" id="1.25.10.10">
    <property type="entry name" value="Leucine-rich Repeat Variant"/>
    <property type="match status" value="7"/>
</dbReference>